<dbReference type="AlphaFoldDB" id="X0Z336"/>
<accession>X0Z336</accession>
<comment type="caution">
    <text evidence="1">The sequence shown here is derived from an EMBL/GenBank/DDBJ whole genome shotgun (WGS) entry which is preliminary data.</text>
</comment>
<reference evidence="1" key="1">
    <citation type="journal article" date="2014" name="Front. Microbiol.">
        <title>High frequency of phylogenetically diverse reductive dehalogenase-homologous genes in deep subseafloor sedimentary metagenomes.</title>
        <authorList>
            <person name="Kawai M."/>
            <person name="Futagami T."/>
            <person name="Toyoda A."/>
            <person name="Takaki Y."/>
            <person name="Nishi S."/>
            <person name="Hori S."/>
            <person name="Arai W."/>
            <person name="Tsubouchi T."/>
            <person name="Morono Y."/>
            <person name="Uchiyama I."/>
            <person name="Ito T."/>
            <person name="Fujiyama A."/>
            <person name="Inagaki F."/>
            <person name="Takami H."/>
        </authorList>
    </citation>
    <scope>NUCLEOTIDE SEQUENCE</scope>
    <source>
        <strain evidence="1">Expedition CK06-06</strain>
    </source>
</reference>
<protein>
    <submittedName>
        <fullName evidence="1">Uncharacterized protein</fullName>
    </submittedName>
</protein>
<gene>
    <name evidence="1" type="ORF">S01H1_84578</name>
</gene>
<sequence length="114" mass="12021">MKQRRTKMMVSLVVLVGLLIVPTVSQAGDLNPPGPPAPTMKTLDEVEPRIPIGPETTPGDANSLYVITERGSYYLTGNITGVGGKNGIEINSNDVTLDLKGFALIGMPESVDGI</sequence>
<evidence type="ECO:0000313" key="1">
    <source>
        <dbReference type="EMBL" id="GAG42986.1"/>
    </source>
</evidence>
<feature type="non-terminal residue" evidence="1">
    <location>
        <position position="114"/>
    </location>
</feature>
<dbReference type="EMBL" id="BARS01057785">
    <property type="protein sequence ID" value="GAG42986.1"/>
    <property type="molecule type" value="Genomic_DNA"/>
</dbReference>
<name>X0Z336_9ZZZZ</name>
<organism evidence="1">
    <name type="scientific">marine sediment metagenome</name>
    <dbReference type="NCBI Taxonomy" id="412755"/>
    <lineage>
        <taxon>unclassified sequences</taxon>
        <taxon>metagenomes</taxon>
        <taxon>ecological metagenomes</taxon>
    </lineage>
</organism>
<proteinExistence type="predicted"/>